<protein>
    <submittedName>
        <fullName evidence="1">SRPBCC family protein</fullName>
    </submittedName>
</protein>
<proteinExistence type="predicted"/>
<gene>
    <name evidence="1" type="ORF">ACFO60_33570</name>
</gene>
<keyword evidence="2" id="KW-1185">Reference proteome</keyword>
<evidence type="ECO:0000313" key="1">
    <source>
        <dbReference type="EMBL" id="MFC4535719.1"/>
    </source>
</evidence>
<dbReference type="EMBL" id="JBHSFP010000034">
    <property type="protein sequence ID" value="MFC4535719.1"/>
    <property type="molecule type" value="Genomic_DNA"/>
</dbReference>
<name>A0ABV9CQY7_9ACTN</name>
<dbReference type="SUPFAM" id="SSF55961">
    <property type="entry name" value="Bet v1-like"/>
    <property type="match status" value="1"/>
</dbReference>
<organism evidence="1 2">
    <name type="scientific">Sphaerisporangium dianthi</name>
    <dbReference type="NCBI Taxonomy" id="1436120"/>
    <lineage>
        <taxon>Bacteria</taxon>
        <taxon>Bacillati</taxon>
        <taxon>Actinomycetota</taxon>
        <taxon>Actinomycetes</taxon>
        <taxon>Streptosporangiales</taxon>
        <taxon>Streptosporangiaceae</taxon>
        <taxon>Sphaerisporangium</taxon>
    </lineage>
</organism>
<dbReference type="Gene3D" id="3.30.530.20">
    <property type="match status" value="1"/>
</dbReference>
<dbReference type="InterPro" id="IPR019587">
    <property type="entry name" value="Polyketide_cyclase/dehydratase"/>
</dbReference>
<reference evidence="2" key="1">
    <citation type="journal article" date="2019" name="Int. J. Syst. Evol. Microbiol.">
        <title>The Global Catalogue of Microorganisms (GCM) 10K type strain sequencing project: providing services to taxonomists for standard genome sequencing and annotation.</title>
        <authorList>
            <consortium name="The Broad Institute Genomics Platform"/>
            <consortium name="The Broad Institute Genome Sequencing Center for Infectious Disease"/>
            <person name="Wu L."/>
            <person name="Ma J."/>
        </authorList>
    </citation>
    <scope>NUCLEOTIDE SEQUENCE [LARGE SCALE GENOMIC DNA]</scope>
    <source>
        <strain evidence="2">CGMCC 4.7132</strain>
    </source>
</reference>
<accession>A0ABV9CQY7</accession>
<dbReference type="RefSeq" id="WP_380848829.1">
    <property type="nucleotide sequence ID" value="NZ_JBHSFP010000034.1"/>
</dbReference>
<comment type="caution">
    <text evidence="1">The sequence shown here is derived from an EMBL/GenBank/DDBJ whole genome shotgun (WGS) entry which is preliminary data.</text>
</comment>
<sequence length="148" mass="16690">MYMLSDTVTIDGDVASIWDTMTDAANWATWDPHFLSCGFEGPFEVGGTGWTVNRIVSGKASHFTLLKVDKERGFTTRSPIPFGQMLIINKYEPEGEGRVRVTRTSEVYGPFALIFRYFRKQYRHDVQLTFAALEQEAARRAAQARSAG</sequence>
<evidence type="ECO:0000313" key="2">
    <source>
        <dbReference type="Proteomes" id="UP001596004"/>
    </source>
</evidence>
<dbReference type="InterPro" id="IPR023393">
    <property type="entry name" value="START-like_dom_sf"/>
</dbReference>
<dbReference type="Pfam" id="PF10604">
    <property type="entry name" value="Polyketide_cyc2"/>
    <property type="match status" value="1"/>
</dbReference>
<dbReference type="Proteomes" id="UP001596004">
    <property type="component" value="Unassembled WGS sequence"/>
</dbReference>